<gene>
    <name evidence="2" type="ORF">SY86_16960</name>
</gene>
<dbReference type="EMBL" id="JXNU01000003">
    <property type="protein sequence ID" value="KKF36731.1"/>
    <property type="molecule type" value="Genomic_DNA"/>
</dbReference>
<dbReference type="Pfam" id="PF09480">
    <property type="entry name" value="PrgH"/>
    <property type="match status" value="1"/>
</dbReference>
<dbReference type="Proteomes" id="UP000033924">
    <property type="component" value="Unassembled WGS sequence"/>
</dbReference>
<organism evidence="2 3">
    <name type="scientific">Erwinia tracheiphila</name>
    <dbReference type="NCBI Taxonomy" id="65700"/>
    <lineage>
        <taxon>Bacteria</taxon>
        <taxon>Pseudomonadati</taxon>
        <taxon>Pseudomonadota</taxon>
        <taxon>Gammaproteobacteria</taxon>
        <taxon>Enterobacterales</taxon>
        <taxon>Erwiniaceae</taxon>
        <taxon>Erwinia</taxon>
    </lineage>
</organism>
<keyword evidence="1" id="KW-0812">Transmembrane</keyword>
<accession>A0A0M2KI83</accession>
<evidence type="ECO:0000313" key="3">
    <source>
        <dbReference type="Proteomes" id="UP000033924"/>
    </source>
</evidence>
<dbReference type="InterPro" id="IPR013387">
    <property type="entry name" value="T3SS_PrgH/EprH"/>
</dbReference>
<keyword evidence="1" id="KW-0472">Membrane</keyword>
<sequence length="417" mass="48012">MNSDQIKNVSADYSEEPAQIYCLKVLFGPMLGCELHLPEGDYFLIIEPGLALQDKTNNITSEQQHAAHYTLNTLYIPCDKPSPNIILRLSNSLEEGGFRLELQDSAGFSTDIIEENKIFSHEHIHLALKRHDADWEEAITHFNLLPAKSKAEHEDNLQHRIKKRKELIFLIAFLLLAVLFIGTGILWYKKTEYNQQVLTLTEVLSGAPTPLQVVKGRDGKKIYVLAHNLPEMEWSTQAIRKMNESHRVIPIWLRQHGQDTIRRLFQAGYPVLQLDFNSPSHPVISLYRDPLPVEEKKLKSALLEYLPFSDDISITIKTKSQLLAEARQGLDRLHVPYRKIDTANGYALVVKDALSDSVLFALRDFIVEFNRKWGSNVINFSINLDENWLQNKSYVDSPDGYLFLNPRHWYFPLNKVR</sequence>
<keyword evidence="3" id="KW-1185">Reference proteome</keyword>
<dbReference type="NCBIfam" id="TIGR02554">
    <property type="entry name" value="PrgH"/>
    <property type="match status" value="1"/>
</dbReference>
<name>A0A0M2KI83_9GAMM</name>
<comment type="caution">
    <text evidence="2">The sequence shown here is derived from an EMBL/GenBank/DDBJ whole genome shotgun (WGS) entry which is preliminary data.</text>
</comment>
<proteinExistence type="predicted"/>
<keyword evidence="1" id="KW-1133">Transmembrane helix</keyword>
<dbReference type="AlphaFoldDB" id="A0A0M2KI83"/>
<dbReference type="PATRIC" id="fig|65700.7.peg.4253"/>
<evidence type="ECO:0000313" key="2">
    <source>
        <dbReference type="EMBL" id="KKF36731.1"/>
    </source>
</evidence>
<evidence type="ECO:0000256" key="1">
    <source>
        <dbReference type="SAM" id="Phobius"/>
    </source>
</evidence>
<dbReference type="Gene3D" id="3.30.70.1780">
    <property type="match status" value="1"/>
</dbReference>
<dbReference type="STRING" id="65700.SY86_16960"/>
<feature type="transmembrane region" description="Helical" evidence="1">
    <location>
        <begin position="167"/>
        <end position="188"/>
    </location>
</feature>
<reference evidence="2 3" key="1">
    <citation type="submission" date="2015-01" db="EMBL/GenBank/DDBJ databases">
        <title>Erwinia tracheiphila.</title>
        <authorList>
            <person name="Shapiro L.R."/>
        </authorList>
    </citation>
    <scope>NUCLEOTIDE SEQUENCE [LARGE SCALE GENOMIC DNA]</scope>
    <source>
        <strain evidence="2 3">BuffGH</strain>
    </source>
</reference>
<protein>
    <submittedName>
        <fullName evidence="2">Type III secretion system protein</fullName>
    </submittedName>
</protein>
<dbReference type="Gene3D" id="2.60.200.20">
    <property type="match status" value="1"/>
</dbReference>
<dbReference type="RefSeq" id="WP_016191511.1">
    <property type="nucleotide sequence ID" value="NZ_CP089932.1"/>
</dbReference>
<dbReference type="GO" id="GO:0016020">
    <property type="term" value="C:membrane"/>
    <property type="evidence" value="ECO:0007669"/>
    <property type="project" value="InterPro"/>
</dbReference>
<dbReference type="Gene3D" id="3.30.70.1770">
    <property type="match status" value="1"/>
</dbReference>
<dbReference type="InterPro" id="IPR019029">
    <property type="entry name" value="T3SS_PrgH/EprH-like"/>
</dbReference>